<evidence type="ECO:0000313" key="4">
    <source>
        <dbReference type="Proteomes" id="UP000263642"/>
    </source>
</evidence>
<organism evidence="3 4">
    <name type="scientific">Gimesia maris</name>
    <dbReference type="NCBI Taxonomy" id="122"/>
    <lineage>
        <taxon>Bacteria</taxon>
        <taxon>Pseudomonadati</taxon>
        <taxon>Planctomycetota</taxon>
        <taxon>Planctomycetia</taxon>
        <taxon>Planctomycetales</taxon>
        <taxon>Planctomycetaceae</taxon>
        <taxon>Gimesia</taxon>
    </lineage>
</organism>
<gene>
    <name evidence="3" type="ORF">DIT97_29650</name>
</gene>
<protein>
    <submittedName>
        <fullName evidence="3">Gluconolactonase</fullName>
    </submittedName>
</protein>
<dbReference type="Pfam" id="PF08450">
    <property type="entry name" value="SGL"/>
    <property type="match status" value="1"/>
</dbReference>
<reference evidence="3 4" key="1">
    <citation type="journal article" date="2018" name="Nat. Biotechnol.">
        <title>A standardized bacterial taxonomy based on genome phylogeny substantially revises the tree of life.</title>
        <authorList>
            <person name="Parks D.H."/>
            <person name="Chuvochina M."/>
            <person name="Waite D.W."/>
            <person name="Rinke C."/>
            <person name="Skarshewski A."/>
            <person name="Chaumeil P.A."/>
            <person name="Hugenholtz P."/>
        </authorList>
    </citation>
    <scope>NUCLEOTIDE SEQUENCE [LARGE SCALE GENOMIC DNA]</scope>
    <source>
        <strain evidence="3">UBA9375</strain>
    </source>
</reference>
<comment type="caution">
    <text evidence="3">The sequence shown here is derived from an EMBL/GenBank/DDBJ whole genome shotgun (WGS) entry which is preliminary data.</text>
</comment>
<dbReference type="InterPro" id="IPR011042">
    <property type="entry name" value="6-blade_b-propeller_TolB-like"/>
</dbReference>
<sequence>MINWQHILVWGIAISGFTGAIVFAASPAPSGDASIVSPDSKVEELWVDKGFTEGACVSKDGIIYFSDINFAGGKGKIMAFDPSTGKTTVFSADSGQSNGLMINKKGKMLAACGANNGKQCLAQITKNGKVKPIVETFEGKKFNAPNDLVIHPRGWVYFTDPRYVGHEPLELDHMSVFRYDPKTKTVHRATTDITKPNGVVVSPDGKTLYVAETDNGASGLEKEPLKEPKLRMTLNAFPIKKDGSLGKKNILADFGDKETGIDGMTVDQKGNIYAAFRAESRFGIVVFSPEGKELAYIPTPSLPTNCTFGIGDDASTLYITAGSGLYRIPCKIPGFHPALPVDK</sequence>
<evidence type="ECO:0000256" key="1">
    <source>
        <dbReference type="ARBA" id="ARBA00022801"/>
    </source>
</evidence>
<dbReference type="Proteomes" id="UP000263642">
    <property type="component" value="Unassembled WGS sequence"/>
</dbReference>
<dbReference type="SUPFAM" id="SSF63829">
    <property type="entry name" value="Calcium-dependent phosphotriesterase"/>
    <property type="match status" value="1"/>
</dbReference>
<dbReference type="PANTHER" id="PTHR47572">
    <property type="entry name" value="LIPOPROTEIN-RELATED"/>
    <property type="match status" value="1"/>
</dbReference>
<name>A0A3D3RH67_9PLAN</name>
<dbReference type="GO" id="GO:0016787">
    <property type="term" value="F:hydrolase activity"/>
    <property type="evidence" value="ECO:0007669"/>
    <property type="project" value="UniProtKB-KW"/>
</dbReference>
<feature type="domain" description="SMP-30/Gluconolactonase/LRE-like region" evidence="2">
    <location>
        <begin position="52"/>
        <end position="321"/>
    </location>
</feature>
<evidence type="ECO:0000313" key="3">
    <source>
        <dbReference type="EMBL" id="HCO26970.1"/>
    </source>
</evidence>
<dbReference type="Gene3D" id="2.120.10.30">
    <property type="entry name" value="TolB, C-terminal domain"/>
    <property type="match status" value="1"/>
</dbReference>
<proteinExistence type="predicted"/>
<dbReference type="EMBL" id="DQAY01000184">
    <property type="protein sequence ID" value="HCO26970.1"/>
    <property type="molecule type" value="Genomic_DNA"/>
</dbReference>
<dbReference type="InterPro" id="IPR013658">
    <property type="entry name" value="SGL"/>
</dbReference>
<dbReference type="AlphaFoldDB" id="A0A3D3RH67"/>
<dbReference type="InterPro" id="IPR051262">
    <property type="entry name" value="SMP-30/CGR1_Lactonase"/>
</dbReference>
<dbReference type="PANTHER" id="PTHR47572:SF4">
    <property type="entry name" value="LACTONASE DRP35"/>
    <property type="match status" value="1"/>
</dbReference>
<accession>A0A3D3RH67</accession>
<evidence type="ECO:0000259" key="2">
    <source>
        <dbReference type="Pfam" id="PF08450"/>
    </source>
</evidence>
<keyword evidence="1" id="KW-0378">Hydrolase</keyword>